<evidence type="ECO:0000313" key="2">
    <source>
        <dbReference type="Proteomes" id="UP000183561"/>
    </source>
</evidence>
<organism evidence="1 2">
    <name type="scientific">Rhodococcus koreensis</name>
    <dbReference type="NCBI Taxonomy" id="99653"/>
    <lineage>
        <taxon>Bacteria</taxon>
        <taxon>Bacillati</taxon>
        <taxon>Actinomycetota</taxon>
        <taxon>Actinomycetes</taxon>
        <taxon>Mycobacteriales</taxon>
        <taxon>Nocardiaceae</taxon>
        <taxon>Rhodococcus</taxon>
    </lineage>
</organism>
<accession>A0A1H4XG84</accession>
<protein>
    <submittedName>
        <fullName evidence="1">Uncharacterized protein</fullName>
    </submittedName>
</protein>
<reference evidence="2" key="1">
    <citation type="submission" date="2016-10" db="EMBL/GenBank/DDBJ databases">
        <authorList>
            <person name="Varghese N."/>
            <person name="Submissions S."/>
        </authorList>
    </citation>
    <scope>NUCLEOTIDE SEQUENCE [LARGE SCALE GENOMIC DNA]</scope>
    <source>
        <strain evidence="2">DSM 44498</strain>
    </source>
</reference>
<dbReference type="OrthoDB" id="4476224at2"/>
<dbReference type="RefSeq" id="WP_143051446.1">
    <property type="nucleotide sequence ID" value="NZ_FNSV01000005.1"/>
</dbReference>
<gene>
    <name evidence="1" type="ORF">SAMN04490239_6569</name>
</gene>
<keyword evidence="2" id="KW-1185">Reference proteome</keyword>
<name>A0A1H4XG84_9NOCA</name>
<sequence>MMDHSENTLRAAIKSLRDTVAPAVDPLDPQAVEQLRLTIDFLEFLRTRVYDIHARQRYELGRQMDIAQALLDDAALISPDVGDRLTRAVSDARSVHADADAHTQDLRASSQKLWVVVRGVLRTARQAPEDVRERISTRVIGGIEPLVEMESAWYLPFGFEPDPGSVPQLEELLGRASSDAR</sequence>
<dbReference type="Proteomes" id="UP000183561">
    <property type="component" value="Unassembled WGS sequence"/>
</dbReference>
<dbReference type="EMBL" id="FNSV01000005">
    <property type="protein sequence ID" value="SED04702.1"/>
    <property type="molecule type" value="Genomic_DNA"/>
</dbReference>
<dbReference type="AlphaFoldDB" id="A0A1H4XG84"/>
<proteinExistence type="predicted"/>
<evidence type="ECO:0000313" key="1">
    <source>
        <dbReference type="EMBL" id="SED04702.1"/>
    </source>
</evidence>